<name>A0A9Q1JKE2_9CARY</name>
<reference evidence="3" key="1">
    <citation type="submission" date="2022-04" db="EMBL/GenBank/DDBJ databases">
        <title>Carnegiea gigantea Genome sequencing and assembly v2.</title>
        <authorList>
            <person name="Copetti D."/>
            <person name="Sanderson M.J."/>
            <person name="Burquez A."/>
            <person name="Wojciechowski M.F."/>
        </authorList>
    </citation>
    <scope>NUCLEOTIDE SEQUENCE</scope>
    <source>
        <strain evidence="3">SGP5-SGP5p</strain>
        <tissue evidence="3">Aerial part</tissue>
    </source>
</reference>
<feature type="region of interest" description="Disordered" evidence="1">
    <location>
        <begin position="273"/>
        <end position="297"/>
    </location>
</feature>
<evidence type="ECO:0000256" key="1">
    <source>
        <dbReference type="SAM" id="MobiDB-lite"/>
    </source>
</evidence>
<gene>
    <name evidence="3" type="ORF">Cgig2_013514</name>
</gene>
<dbReference type="Pfam" id="PF14111">
    <property type="entry name" value="DUF4283"/>
    <property type="match status" value="1"/>
</dbReference>
<dbReference type="PANTHER" id="PTHR31286:SF167">
    <property type="entry name" value="OS09G0268800 PROTEIN"/>
    <property type="match status" value="1"/>
</dbReference>
<sequence>MEMSTSLEEEWQKLRLTEDEEQVVLVDDEEDSEKNEQIALCLLGKLFTDASFNIRAIKSVFRNLWKPAKGVVIRDLDSNLFAFQFFCLADRDYVLSDGPWAFDGHILLLKQMSGMELPSEVCFSTARLWVKAYDVPGKKQTTSFAHLLASNIGTLVNCDETTMLGIDKTLTFQVDIDTWYECENRWQDYRDTLQVRQTPGVFYGCGRLGHVLKGCDDVEAEEDDPNLQYGTWLRASPLKSKRRNAASELMEEKRLFQAFHSKKLMPKIRTKLTFDRPADTDKPPDSQTNTSGDTLSMQIDDVVALSTSGEVFKRKQGDANPPPGDDRKLRLVEEQLSPCQASGLAMLWVKTTTITLLSYLFHHIDVPVQWEGDSTPWRFSGIYGWPEGHEKWKTGQLIADLQSHSTLPWLVGGDQNEIFYYNEKRGGAPKPQATIDNFREAFLDNGLFDMGFTGYEFTWCNYQINGVVLDERLDSFCADMECYCYLCRFRHVGPPTYSTKMCSTVRDRGSRNCRFMFKNIWLTDPSCRDVLDICSTKLSDWNKNTFGHVGKEFKKLEKLLLTQRDAITRRHTLSQIRDLRKGEEILWWQRARSDYLKYGDAKTRWFHSRASMRRAKNSISGLCDDNGTWHTNMEDISTLITSFFGNLFTELIDHDNLCWFEPLVNSLFMPCDAEIILRTPPCDAWPPDSLGSFTVRSAYHLIIGDSESNKSSPSSTDNTIWKISWKCNVPPRVRLFG</sequence>
<organism evidence="3 4">
    <name type="scientific">Carnegiea gigantea</name>
    <dbReference type="NCBI Taxonomy" id="171969"/>
    <lineage>
        <taxon>Eukaryota</taxon>
        <taxon>Viridiplantae</taxon>
        <taxon>Streptophyta</taxon>
        <taxon>Embryophyta</taxon>
        <taxon>Tracheophyta</taxon>
        <taxon>Spermatophyta</taxon>
        <taxon>Magnoliopsida</taxon>
        <taxon>eudicotyledons</taxon>
        <taxon>Gunneridae</taxon>
        <taxon>Pentapetalae</taxon>
        <taxon>Caryophyllales</taxon>
        <taxon>Cactineae</taxon>
        <taxon>Cactaceae</taxon>
        <taxon>Cactoideae</taxon>
        <taxon>Echinocereeae</taxon>
        <taxon>Carnegiea</taxon>
    </lineage>
</organism>
<feature type="compositionally biased region" description="Polar residues" evidence="1">
    <location>
        <begin position="285"/>
        <end position="297"/>
    </location>
</feature>
<dbReference type="InterPro" id="IPR040256">
    <property type="entry name" value="At4g02000-like"/>
</dbReference>
<evidence type="ECO:0000313" key="4">
    <source>
        <dbReference type="Proteomes" id="UP001153076"/>
    </source>
</evidence>
<comment type="caution">
    <text evidence="3">The sequence shown here is derived from an EMBL/GenBank/DDBJ whole genome shotgun (WGS) entry which is preliminary data.</text>
</comment>
<dbReference type="Proteomes" id="UP001153076">
    <property type="component" value="Unassembled WGS sequence"/>
</dbReference>
<dbReference type="Gene3D" id="3.60.10.10">
    <property type="entry name" value="Endonuclease/exonuclease/phosphatase"/>
    <property type="match status" value="1"/>
</dbReference>
<feature type="compositionally biased region" description="Basic and acidic residues" evidence="1">
    <location>
        <begin position="273"/>
        <end position="284"/>
    </location>
</feature>
<dbReference type="PANTHER" id="PTHR31286">
    <property type="entry name" value="GLYCINE-RICH CELL WALL STRUCTURAL PROTEIN 1.8-LIKE"/>
    <property type="match status" value="1"/>
</dbReference>
<dbReference type="AlphaFoldDB" id="A0A9Q1JKE2"/>
<protein>
    <recommendedName>
        <fullName evidence="2">DUF4283 domain-containing protein</fullName>
    </recommendedName>
</protein>
<dbReference type="InterPro" id="IPR036691">
    <property type="entry name" value="Endo/exonu/phosph_ase_sf"/>
</dbReference>
<dbReference type="InterPro" id="IPR025558">
    <property type="entry name" value="DUF4283"/>
</dbReference>
<dbReference type="EMBL" id="JAKOGI010001952">
    <property type="protein sequence ID" value="KAJ8423471.1"/>
    <property type="molecule type" value="Genomic_DNA"/>
</dbReference>
<evidence type="ECO:0000259" key="2">
    <source>
        <dbReference type="Pfam" id="PF14111"/>
    </source>
</evidence>
<keyword evidence="4" id="KW-1185">Reference proteome</keyword>
<accession>A0A9Q1JKE2</accession>
<evidence type="ECO:0000313" key="3">
    <source>
        <dbReference type="EMBL" id="KAJ8423471.1"/>
    </source>
</evidence>
<proteinExistence type="predicted"/>
<feature type="domain" description="DUF4283" evidence="2">
    <location>
        <begin position="35"/>
        <end position="114"/>
    </location>
</feature>
<dbReference type="SUPFAM" id="SSF56219">
    <property type="entry name" value="DNase I-like"/>
    <property type="match status" value="1"/>
</dbReference>